<evidence type="ECO:0000259" key="18">
    <source>
        <dbReference type="PROSITE" id="PS50113"/>
    </source>
</evidence>
<dbReference type="CDD" id="cd00082">
    <property type="entry name" value="HisKA"/>
    <property type="match status" value="1"/>
</dbReference>
<feature type="transmembrane region" description="Helical" evidence="15">
    <location>
        <begin position="20"/>
        <end position="42"/>
    </location>
</feature>
<dbReference type="InterPro" id="IPR033480">
    <property type="entry name" value="sCache_2"/>
</dbReference>
<dbReference type="PROSITE" id="PS50885">
    <property type="entry name" value="HAMP"/>
    <property type="match status" value="1"/>
</dbReference>
<dbReference type="InterPro" id="IPR000700">
    <property type="entry name" value="PAS-assoc_C"/>
</dbReference>
<dbReference type="GO" id="GO:0005524">
    <property type="term" value="F:ATP binding"/>
    <property type="evidence" value="ECO:0007669"/>
    <property type="project" value="UniProtKB-KW"/>
</dbReference>
<evidence type="ECO:0000256" key="6">
    <source>
        <dbReference type="ARBA" id="ARBA00022679"/>
    </source>
</evidence>
<dbReference type="SUPFAM" id="SSF158472">
    <property type="entry name" value="HAMP domain-like"/>
    <property type="match status" value="1"/>
</dbReference>
<dbReference type="STRING" id="142842.SAMN02745118_02482"/>
<evidence type="ECO:0000313" key="21">
    <source>
        <dbReference type="Proteomes" id="UP000190625"/>
    </source>
</evidence>
<keyword evidence="6" id="KW-0808">Transferase</keyword>
<dbReference type="NCBIfam" id="TIGR00229">
    <property type="entry name" value="sensory_box"/>
    <property type="match status" value="1"/>
</dbReference>
<dbReference type="Pfam" id="PF00672">
    <property type="entry name" value="HAMP"/>
    <property type="match status" value="1"/>
</dbReference>
<keyword evidence="8" id="KW-0547">Nucleotide-binding</keyword>
<protein>
    <recommendedName>
        <fullName evidence="3">histidine kinase</fullName>
        <ecNumber evidence="3">2.7.13.3</ecNumber>
    </recommendedName>
</protein>
<dbReference type="PANTHER" id="PTHR43711:SF26">
    <property type="entry name" value="SENSOR HISTIDINE KINASE RCSC"/>
    <property type="match status" value="1"/>
</dbReference>
<organism evidence="20 21">
    <name type="scientific">Selenihalanaerobacter shriftii</name>
    <dbReference type="NCBI Taxonomy" id="142842"/>
    <lineage>
        <taxon>Bacteria</taxon>
        <taxon>Bacillati</taxon>
        <taxon>Bacillota</taxon>
        <taxon>Clostridia</taxon>
        <taxon>Halanaerobiales</taxon>
        <taxon>Halobacteroidaceae</taxon>
        <taxon>Selenihalanaerobacter</taxon>
    </lineage>
</organism>
<comment type="subcellular location">
    <subcellularLocation>
        <location evidence="2">Cell membrane</location>
        <topology evidence="2">Multi-pass membrane protein</topology>
    </subcellularLocation>
</comment>
<dbReference type="InterPro" id="IPR003594">
    <property type="entry name" value="HATPase_dom"/>
</dbReference>
<evidence type="ECO:0000256" key="7">
    <source>
        <dbReference type="ARBA" id="ARBA00022692"/>
    </source>
</evidence>
<dbReference type="Pfam" id="PF17200">
    <property type="entry name" value="sCache_2"/>
    <property type="match status" value="1"/>
</dbReference>
<dbReference type="Proteomes" id="UP000190625">
    <property type="component" value="Unassembled WGS sequence"/>
</dbReference>
<feature type="domain" description="HAMP" evidence="19">
    <location>
        <begin position="253"/>
        <end position="306"/>
    </location>
</feature>
<keyword evidence="12" id="KW-0902">Two-component regulatory system</keyword>
<dbReference type="SUPFAM" id="SSF47384">
    <property type="entry name" value="Homodimeric domain of signal transducing histidine kinase"/>
    <property type="match status" value="1"/>
</dbReference>
<feature type="domain" description="Histidine kinase" evidence="16">
    <location>
        <begin position="456"/>
        <end position="679"/>
    </location>
</feature>
<evidence type="ECO:0000256" key="3">
    <source>
        <dbReference type="ARBA" id="ARBA00012438"/>
    </source>
</evidence>
<feature type="domain" description="PAC" evidence="18">
    <location>
        <begin position="394"/>
        <end position="446"/>
    </location>
</feature>
<keyword evidence="11 15" id="KW-1133">Transmembrane helix</keyword>
<dbReference type="FunFam" id="3.30.565.10:FF:000037">
    <property type="entry name" value="Hybrid sensor histidine kinase/response regulator"/>
    <property type="match status" value="1"/>
</dbReference>
<keyword evidence="10" id="KW-0067">ATP-binding</keyword>
<accession>A0A1T4Q9A0</accession>
<dbReference type="Gene3D" id="3.30.450.20">
    <property type="entry name" value="PAS domain"/>
    <property type="match status" value="2"/>
</dbReference>
<keyword evidence="21" id="KW-1185">Reference proteome</keyword>
<evidence type="ECO:0000256" key="5">
    <source>
        <dbReference type="ARBA" id="ARBA00022553"/>
    </source>
</evidence>
<dbReference type="InterPro" id="IPR036890">
    <property type="entry name" value="HATPase_C_sf"/>
</dbReference>
<dbReference type="SUPFAM" id="SSF55785">
    <property type="entry name" value="PYP-like sensor domain (PAS domain)"/>
    <property type="match status" value="1"/>
</dbReference>
<evidence type="ECO:0000256" key="2">
    <source>
        <dbReference type="ARBA" id="ARBA00004651"/>
    </source>
</evidence>
<evidence type="ECO:0000256" key="12">
    <source>
        <dbReference type="ARBA" id="ARBA00023012"/>
    </source>
</evidence>
<evidence type="ECO:0000256" key="14">
    <source>
        <dbReference type="SAM" id="Coils"/>
    </source>
</evidence>
<keyword evidence="13 15" id="KW-0472">Membrane</keyword>
<dbReference type="PRINTS" id="PR00344">
    <property type="entry name" value="BCTRLSENSOR"/>
</dbReference>
<dbReference type="InterPro" id="IPR013656">
    <property type="entry name" value="PAS_4"/>
</dbReference>
<evidence type="ECO:0000259" key="19">
    <source>
        <dbReference type="PROSITE" id="PS50885"/>
    </source>
</evidence>
<dbReference type="AlphaFoldDB" id="A0A1T4Q9A0"/>
<dbReference type="PROSITE" id="PS50112">
    <property type="entry name" value="PAS"/>
    <property type="match status" value="1"/>
</dbReference>
<evidence type="ECO:0000256" key="10">
    <source>
        <dbReference type="ARBA" id="ARBA00022840"/>
    </source>
</evidence>
<evidence type="ECO:0000256" key="11">
    <source>
        <dbReference type="ARBA" id="ARBA00022989"/>
    </source>
</evidence>
<dbReference type="OrthoDB" id="9813394at2"/>
<dbReference type="SMART" id="SM00091">
    <property type="entry name" value="PAS"/>
    <property type="match status" value="1"/>
</dbReference>
<dbReference type="SMART" id="SM00388">
    <property type="entry name" value="HisKA"/>
    <property type="match status" value="1"/>
</dbReference>
<keyword evidence="14" id="KW-0175">Coiled coil</keyword>
<evidence type="ECO:0000256" key="8">
    <source>
        <dbReference type="ARBA" id="ARBA00022741"/>
    </source>
</evidence>
<dbReference type="InterPro" id="IPR004010">
    <property type="entry name" value="Double_Cache_2"/>
</dbReference>
<dbReference type="Pfam" id="PF08269">
    <property type="entry name" value="dCache_2"/>
    <property type="match status" value="1"/>
</dbReference>
<dbReference type="EMBL" id="FUWM01000025">
    <property type="protein sequence ID" value="SKA00284.1"/>
    <property type="molecule type" value="Genomic_DNA"/>
</dbReference>
<dbReference type="Pfam" id="PF02518">
    <property type="entry name" value="HATPase_c"/>
    <property type="match status" value="1"/>
</dbReference>
<evidence type="ECO:0000259" key="16">
    <source>
        <dbReference type="PROSITE" id="PS50109"/>
    </source>
</evidence>
<name>A0A1T4Q9A0_9FIRM</name>
<feature type="domain" description="PAS" evidence="17">
    <location>
        <begin position="318"/>
        <end position="389"/>
    </location>
</feature>
<dbReference type="EC" id="2.7.13.3" evidence="3"/>
<dbReference type="InterPro" id="IPR003660">
    <property type="entry name" value="HAMP_dom"/>
</dbReference>
<proteinExistence type="predicted"/>
<dbReference type="PANTHER" id="PTHR43711">
    <property type="entry name" value="TWO-COMPONENT HISTIDINE KINASE"/>
    <property type="match status" value="1"/>
</dbReference>
<evidence type="ECO:0000256" key="9">
    <source>
        <dbReference type="ARBA" id="ARBA00022777"/>
    </source>
</evidence>
<dbReference type="InterPro" id="IPR005467">
    <property type="entry name" value="His_kinase_dom"/>
</dbReference>
<feature type="coiled-coil region" evidence="14">
    <location>
        <begin position="294"/>
        <end position="328"/>
    </location>
</feature>
<dbReference type="Pfam" id="PF08448">
    <property type="entry name" value="PAS_4"/>
    <property type="match status" value="1"/>
</dbReference>
<dbReference type="InterPro" id="IPR035965">
    <property type="entry name" value="PAS-like_dom_sf"/>
</dbReference>
<keyword evidence="4" id="KW-1003">Cell membrane</keyword>
<dbReference type="SMART" id="SM01049">
    <property type="entry name" value="Cache_2"/>
    <property type="match status" value="1"/>
</dbReference>
<evidence type="ECO:0000256" key="13">
    <source>
        <dbReference type="ARBA" id="ARBA00023136"/>
    </source>
</evidence>
<keyword evidence="5" id="KW-0597">Phosphoprotein</keyword>
<dbReference type="GO" id="GO:0005886">
    <property type="term" value="C:plasma membrane"/>
    <property type="evidence" value="ECO:0007669"/>
    <property type="project" value="UniProtKB-SubCell"/>
</dbReference>
<evidence type="ECO:0000256" key="4">
    <source>
        <dbReference type="ARBA" id="ARBA00022475"/>
    </source>
</evidence>
<evidence type="ECO:0000256" key="1">
    <source>
        <dbReference type="ARBA" id="ARBA00000085"/>
    </source>
</evidence>
<dbReference type="GO" id="GO:0000155">
    <property type="term" value="F:phosphorelay sensor kinase activity"/>
    <property type="evidence" value="ECO:0007669"/>
    <property type="project" value="InterPro"/>
</dbReference>
<dbReference type="Gene3D" id="3.30.565.10">
    <property type="entry name" value="Histidine kinase-like ATPase, C-terminal domain"/>
    <property type="match status" value="1"/>
</dbReference>
<dbReference type="Gene3D" id="1.10.287.130">
    <property type="match status" value="1"/>
</dbReference>
<dbReference type="InterPro" id="IPR004358">
    <property type="entry name" value="Sig_transdc_His_kin-like_C"/>
</dbReference>
<dbReference type="Gene3D" id="1.10.8.500">
    <property type="entry name" value="HAMP domain in histidine kinase"/>
    <property type="match status" value="1"/>
</dbReference>
<dbReference type="RefSeq" id="WP_159442956.1">
    <property type="nucleotide sequence ID" value="NZ_FUWM01000025.1"/>
</dbReference>
<comment type="catalytic activity">
    <reaction evidence="1">
        <text>ATP + protein L-histidine = ADP + protein N-phospho-L-histidine.</text>
        <dbReference type="EC" id="2.7.13.3"/>
    </reaction>
</comment>
<reference evidence="21" key="1">
    <citation type="submission" date="2017-02" db="EMBL/GenBank/DDBJ databases">
        <authorList>
            <person name="Varghese N."/>
            <person name="Submissions S."/>
        </authorList>
    </citation>
    <scope>NUCLEOTIDE SEQUENCE [LARGE SCALE GENOMIC DNA]</scope>
    <source>
        <strain evidence="21">ATCC BAA-73</strain>
    </source>
</reference>
<dbReference type="SMART" id="SM00387">
    <property type="entry name" value="HATPase_c"/>
    <property type="match status" value="1"/>
</dbReference>
<evidence type="ECO:0000259" key="17">
    <source>
        <dbReference type="PROSITE" id="PS50112"/>
    </source>
</evidence>
<dbReference type="InterPro" id="IPR036097">
    <property type="entry name" value="HisK_dim/P_sf"/>
</dbReference>
<dbReference type="CDD" id="cd16922">
    <property type="entry name" value="HATPase_EvgS-ArcB-TorS-like"/>
    <property type="match status" value="1"/>
</dbReference>
<gene>
    <name evidence="20" type="ORF">SAMN02745118_02482</name>
</gene>
<dbReference type="InterPro" id="IPR000014">
    <property type="entry name" value="PAS"/>
</dbReference>
<dbReference type="SMART" id="SM00086">
    <property type="entry name" value="PAC"/>
    <property type="match status" value="1"/>
</dbReference>
<dbReference type="PROSITE" id="PS50113">
    <property type="entry name" value="PAC"/>
    <property type="match status" value="1"/>
</dbReference>
<dbReference type="CDD" id="cd06225">
    <property type="entry name" value="HAMP"/>
    <property type="match status" value="1"/>
</dbReference>
<dbReference type="InterPro" id="IPR003661">
    <property type="entry name" value="HisK_dim/P_dom"/>
</dbReference>
<evidence type="ECO:0000313" key="20">
    <source>
        <dbReference type="EMBL" id="SKA00284.1"/>
    </source>
</evidence>
<dbReference type="CDD" id="cd00130">
    <property type="entry name" value="PAS"/>
    <property type="match status" value="1"/>
</dbReference>
<dbReference type="PROSITE" id="PS50109">
    <property type="entry name" value="HIS_KIN"/>
    <property type="match status" value="1"/>
</dbReference>
<dbReference type="SUPFAM" id="SSF55874">
    <property type="entry name" value="ATPase domain of HSP90 chaperone/DNA topoisomerase II/histidine kinase"/>
    <property type="match status" value="1"/>
</dbReference>
<keyword evidence="7 15" id="KW-0812">Transmembrane</keyword>
<sequence length="712" mass="82591">MLRVHKLIIGITNSVKSKLIIIIFIIIVFTVSIINLFILPSIKQEIYQEKKIQMKRIVDSSVGILQHYYELAQKGKISQEEAQYNAKHIIKESTYGPKKKKYLWILNFDSQIIIHPFKPKLNGNKLNDLIKITDIPLKFMDINNKSKTFFLTDESQATSVANELDESFQQIMVTLKEQVYAYMDYKWQYYDDQTKVEPKMAYVTAFKPWKWILGTGIYVNEVEQRVKEIRNRIILILFCIMTLIGIVVYFLTDHFLSPIITASNFASNIAKGNFDIELPQCKTDDEIGNLLTSLDKMQEQLYSHINQLNETNKELKHEKNKLQKYLNVSQIIFLIINKDKEVELINQKGCEILGYNREEIIGKKWIDNFVSEKEKGELKKECKKVMSQKSKVIDYYENKIINKDGEEIIMAWHNTSLYNEQGEFQGVLSSGIDITERKLLKEELEYNQLQAEFFANLSHELKTPLNLIFSALQMLNLYRKNNLNSNNNKSCGKYIDVINQNGYRLLRLVNNLVDITKIDSNSFTLNLQNCDIVNLIKDITYSVEDYIKHKDCILEFNSNISEVITACDPFNIERIMLNLLSNAIKFTDVGDQISVNMYKDDEDIFVSVKDTGIGIPKDKQKIIFKRFGQADKSFTRNSEGSGIGLAIVELLVKMHNGEITVNSEYQKGSEFIIKLPINVIEEDKKISSNNYFHSAEELIDRIDVEFSDIYDL</sequence>
<dbReference type="InterPro" id="IPR050736">
    <property type="entry name" value="Sensor_HK_Regulatory"/>
</dbReference>
<dbReference type="InterPro" id="IPR001610">
    <property type="entry name" value="PAC"/>
</dbReference>
<evidence type="ECO:0000256" key="15">
    <source>
        <dbReference type="SAM" id="Phobius"/>
    </source>
</evidence>
<feature type="transmembrane region" description="Helical" evidence="15">
    <location>
        <begin position="233"/>
        <end position="251"/>
    </location>
</feature>
<keyword evidence="9" id="KW-0418">Kinase</keyword>
<dbReference type="Pfam" id="PF00512">
    <property type="entry name" value="HisKA"/>
    <property type="match status" value="1"/>
</dbReference>